<dbReference type="Proteomes" id="UP000295794">
    <property type="component" value="Unassembled WGS sequence"/>
</dbReference>
<keyword evidence="5" id="KW-0694">RNA-binding</keyword>
<dbReference type="GO" id="GO:0002181">
    <property type="term" value="P:cytoplasmic translation"/>
    <property type="evidence" value="ECO:0007669"/>
    <property type="project" value="TreeGrafter"/>
</dbReference>
<dbReference type="SUPFAM" id="SSF50104">
    <property type="entry name" value="Translation proteins SH3-like domain"/>
    <property type="match status" value="1"/>
</dbReference>
<dbReference type="GO" id="GO:0016740">
    <property type="term" value="F:transferase activity"/>
    <property type="evidence" value="ECO:0007669"/>
    <property type="project" value="InterPro"/>
</dbReference>
<proteinExistence type="inferred from homology"/>
<dbReference type="Pfam" id="PF00181">
    <property type="entry name" value="Ribosomal_L2_N"/>
    <property type="match status" value="1"/>
</dbReference>
<dbReference type="InterPro" id="IPR022671">
    <property type="entry name" value="Ribosomal_uL2_CS"/>
</dbReference>
<evidence type="ECO:0000256" key="5">
    <source>
        <dbReference type="HAMAP-Rule" id="MF_01320"/>
    </source>
</evidence>
<dbReference type="NCBIfam" id="TIGR01171">
    <property type="entry name" value="rplB_bact"/>
    <property type="match status" value="1"/>
</dbReference>
<evidence type="ECO:0000256" key="6">
    <source>
        <dbReference type="SAM" id="MobiDB-lite"/>
    </source>
</evidence>
<protein>
    <recommendedName>
        <fullName evidence="4 5">Large ribosomal subunit protein uL2</fullName>
    </recommendedName>
</protein>
<dbReference type="InterPro" id="IPR012340">
    <property type="entry name" value="NA-bd_OB-fold"/>
</dbReference>
<dbReference type="Gene3D" id="2.30.30.30">
    <property type="match status" value="1"/>
</dbReference>
<dbReference type="GO" id="GO:0019843">
    <property type="term" value="F:rRNA binding"/>
    <property type="evidence" value="ECO:0007669"/>
    <property type="project" value="UniProtKB-UniRule"/>
</dbReference>
<dbReference type="FunFam" id="2.30.30.30:FF:000001">
    <property type="entry name" value="50S ribosomal protein L2"/>
    <property type="match status" value="1"/>
</dbReference>
<evidence type="ECO:0000256" key="4">
    <source>
        <dbReference type="ARBA" id="ARBA00035242"/>
    </source>
</evidence>
<feature type="domain" description="Large ribosomal subunit protein uL2 RNA-binding" evidence="8">
    <location>
        <begin position="42"/>
        <end position="119"/>
    </location>
</feature>
<dbReference type="PANTHER" id="PTHR13691">
    <property type="entry name" value="RIBOSOMAL PROTEIN L2"/>
    <property type="match status" value="1"/>
</dbReference>
<dbReference type="Gene3D" id="4.10.950.10">
    <property type="entry name" value="Ribosomal protein L2, domain 3"/>
    <property type="match status" value="1"/>
</dbReference>
<feature type="region of interest" description="Disordered" evidence="6">
    <location>
        <begin position="222"/>
        <end position="278"/>
    </location>
</feature>
<keyword evidence="12" id="KW-1185">Reference proteome</keyword>
<sequence length="278" mass="30410">MALVKVKPTSPGRRAVVKVVTPDLHKGAPYAPLLESQSKTAGRNNRGVITTRHMGGGHKQHYRLIDFKRNDKDGIVARVERLEYDPNRTANIALLCYADGERRYIIAPKGLKADMTVISGSDAPIKVGNTLPIRNIPVGSTIHCIELQPGKGAQLARSAGAAVQLLAREGAYAQLRLRSGEIRKVHVDCRATIGEVGNEEHNLRSYGKAGAKRWLGIRPTVRGTAMNPVDHPHGGGEGRTGEGRVPVSPWGQPAKGYRTRRNKRTSNMIVRRRPANKR</sequence>
<dbReference type="SMART" id="SM01382">
    <property type="entry name" value="Ribosomal_L2_C"/>
    <property type="match status" value="1"/>
</dbReference>
<evidence type="ECO:0000256" key="1">
    <source>
        <dbReference type="ARBA" id="ARBA00005636"/>
    </source>
</evidence>
<keyword evidence="3 5" id="KW-0687">Ribonucleoprotein</keyword>
<name>A0A377SV64_9NEIS</name>
<feature type="domain" description="Large ribosomal subunit protein uL2 C-terminal" evidence="7">
    <location>
        <begin position="125"/>
        <end position="253"/>
    </location>
</feature>
<dbReference type="InterPro" id="IPR022669">
    <property type="entry name" value="Ribosomal_uL2_C"/>
</dbReference>
<keyword evidence="5" id="KW-0699">rRNA-binding</keyword>
<dbReference type="InterPro" id="IPR002171">
    <property type="entry name" value="Ribosomal_uL2"/>
</dbReference>
<dbReference type="PROSITE" id="PS00467">
    <property type="entry name" value="RIBOSOMAL_L2"/>
    <property type="match status" value="1"/>
</dbReference>
<dbReference type="InterPro" id="IPR005880">
    <property type="entry name" value="Ribosomal_uL2_bac/org-type"/>
</dbReference>
<evidence type="ECO:0000259" key="8">
    <source>
        <dbReference type="SMART" id="SM01383"/>
    </source>
</evidence>
<evidence type="ECO:0000313" key="12">
    <source>
        <dbReference type="Proteomes" id="UP000295794"/>
    </source>
</evidence>
<dbReference type="Gene3D" id="2.40.50.140">
    <property type="entry name" value="Nucleic acid-binding proteins"/>
    <property type="match status" value="1"/>
</dbReference>
<reference evidence="10 12" key="2">
    <citation type="submission" date="2019-03" db="EMBL/GenBank/DDBJ databases">
        <title>Genomic Encyclopedia of Type Strains, Phase IV (KMG-IV): sequencing the most valuable type-strain genomes for metagenomic binning, comparative biology and taxonomic classification.</title>
        <authorList>
            <person name="Goeker M."/>
        </authorList>
    </citation>
    <scope>NUCLEOTIDE SEQUENCE [LARGE SCALE GENOMIC DNA]</scope>
    <source>
        <strain evidence="10 12">DSM 3764</strain>
    </source>
</reference>
<dbReference type="SMART" id="SM01383">
    <property type="entry name" value="Ribosomal_L2"/>
    <property type="match status" value="1"/>
</dbReference>
<keyword evidence="2 5" id="KW-0689">Ribosomal protein</keyword>
<comment type="subunit">
    <text evidence="5">Part of the 50S ribosomal subunit. Forms a bridge to the 30S subunit in the 70S ribosome.</text>
</comment>
<dbReference type="FunFam" id="4.10.950.10:FF:000001">
    <property type="entry name" value="50S ribosomal protein L2"/>
    <property type="match status" value="1"/>
</dbReference>
<dbReference type="GO" id="GO:0003735">
    <property type="term" value="F:structural constituent of ribosome"/>
    <property type="evidence" value="ECO:0007669"/>
    <property type="project" value="InterPro"/>
</dbReference>
<dbReference type="HAMAP" id="MF_01320_B">
    <property type="entry name" value="Ribosomal_uL2_B"/>
    <property type="match status" value="1"/>
</dbReference>
<dbReference type="SUPFAM" id="SSF50249">
    <property type="entry name" value="Nucleic acid-binding proteins"/>
    <property type="match status" value="1"/>
</dbReference>
<organism evidence="9 11">
    <name type="scientific">Iodobacter fluviatilis</name>
    <dbReference type="NCBI Taxonomy" id="537"/>
    <lineage>
        <taxon>Bacteria</taxon>
        <taxon>Pseudomonadati</taxon>
        <taxon>Pseudomonadota</taxon>
        <taxon>Betaproteobacteria</taxon>
        <taxon>Neisseriales</taxon>
        <taxon>Chitinibacteraceae</taxon>
        <taxon>Iodobacter</taxon>
    </lineage>
</organism>
<dbReference type="GO" id="GO:0015934">
    <property type="term" value="C:large ribosomal subunit"/>
    <property type="evidence" value="ECO:0007669"/>
    <property type="project" value="InterPro"/>
</dbReference>
<evidence type="ECO:0000256" key="3">
    <source>
        <dbReference type="ARBA" id="ARBA00023274"/>
    </source>
</evidence>
<dbReference type="EMBL" id="UGHR01000006">
    <property type="protein sequence ID" value="STR45944.1"/>
    <property type="molecule type" value="Genomic_DNA"/>
</dbReference>
<evidence type="ECO:0000313" key="9">
    <source>
        <dbReference type="EMBL" id="STR45944.1"/>
    </source>
</evidence>
<dbReference type="InterPro" id="IPR014726">
    <property type="entry name" value="Ribosomal_uL2_dom3"/>
</dbReference>
<gene>
    <name evidence="5 9" type="primary">rplB</name>
    <name evidence="10" type="ORF">EV682_11256</name>
    <name evidence="9" type="ORF">NCTC11159_04542</name>
</gene>
<evidence type="ECO:0000313" key="11">
    <source>
        <dbReference type="Proteomes" id="UP000255108"/>
    </source>
</evidence>
<dbReference type="InterPro" id="IPR022666">
    <property type="entry name" value="Ribosomal_uL2_RNA-bd_dom"/>
</dbReference>
<comment type="similarity">
    <text evidence="1 5">Belongs to the universal ribosomal protein uL2 family.</text>
</comment>
<dbReference type="Pfam" id="PF03947">
    <property type="entry name" value="Ribosomal_L2_C"/>
    <property type="match status" value="1"/>
</dbReference>
<dbReference type="FunFam" id="2.40.50.140:FF:000003">
    <property type="entry name" value="50S ribosomal protein L2"/>
    <property type="match status" value="1"/>
</dbReference>
<dbReference type="RefSeq" id="WP_099396484.1">
    <property type="nucleotide sequence ID" value="NZ_CAWOLO010000012.1"/>
</dbReference>
<evidence type="ECO:0000259" key="7">
    <source>
        <dbReference type="SMART" id="SM01382"/>
    </source>
</evidence>
<reference evidence="9 11" key="1">
    <citation type="submission" date="2018-06" db="EMBL/GenBank/DDBJ databases">
        <authorList>
            <consortium name="Pathogen Informatics"/>
            <person name="Doyle S."/>
        </authorList>
    </citation>
    <scope>NUCLEOTIDE SEQUENCE [LARGE SCALE GENOMIC DNA]</scope>
    <source>
        <strain evidence="9 11">NCTC11159</strain>
    </source>
</reference>
<dbReference type="PIRSF" id="PIRSF002158">
    <property type="entry name" value="Ribosomal_L2"/>
    <property type="match status" value="1"/>
</dbReference>
<feature type="compositionally biased region" description="Basic residues" evidence="6">
    <location>
        <begin position="257"/>
        <end position="278"/>
    </location>
</feature>
<dbReference type="OrthoDB" id="9778722at2"/>
<dbReference type="InterPro" id="IPR008991">
    <property type="entry name" value="Translation_prot_SH3-like_sf"/>
</dbReference>
<dbReference type="Proteomes" id="UP000255108">
    <property type="component" value="Unassembled WGS sequence"/>
</dbReference>
<dbReference type="PANTHER" id="PTHR13691:SF5">
    <property type="entry name" value="LARGE RIBOSOMAL SUBUNIT PROTEIN UL2M"/>
    <property type="match status" value="1"/>
</dbReference>
<dbReference type="InterPro" id="IPR014722">
    <property type="entry name" value="Rib_uL2_dom2"/>
</dbReference>
<dbReference type="EMBL" id="SMBT01000012">
    <property type="protein sequence ID" value="TCU83339.1"/>
    <property type="molecule type" value="Genomic_DNA"/>
</dbReference>
<evidence type="ECO:0000313" key="10">
    <source>
        <dbReference type="EMBL" id="TCU83339.1"/>
    </source>
</evidence>
<feature type="compositionally biased region" description="Basic and acidic residues" evidence="6">
    <location>
        <begin position="230"/>
        <end position="242"/>
    </location>
</feature>
<accession>A0A377SV64</accession>
<evidence type="ECO:0000256" key="2">
    <source>
        <dbReference type="ARBA" id="ARBA00022980"/>
    </source>
</evidence>
<dbReference type="AlphaFoldDB" id="A0A377SV64"/>
<comment type="function">
    <text evidence="5">One of the primary rRNA binding proteins. Required for association of the 30S and 50S subunits to form the 70S ribosome, for tRNA binding and peptide bond formation. It has been suggested to have peptidyltransferase activity; this is somewhat controversial. Makes several contacts with the 16S rRNA in the 70S ribosome.</text>
</comment>